<comment type="caution">
    <text evidence="1">The sequence shown here is derived from an EMBL/GenBank/DDBJ whole genome shotgun (WGS) entry which is preliminary data.</text>
</comment>
<accession>A0ABP1G7H1</accession>
<dbReference type="Proteomes" id="UP001497392">
    <property type="component" value="Unassembled WGS sequence"/>
</dbReference>
<sequence>MVRLQSDDLEASGLQQGLAEVNEVLLSSKELYSLDGLVAKACMPKLEVIRCDGWGDHRTPGGDSSDDDDTDESDDAAEIAVAEHDFLVTNMLGNCMRHSGNLPALRSILFADNAGMFVDHPVIMAYNVMVVRIPADLGGVQELMFATVRPLALFFESACSAGGTLETFCAVAREVRVGAGPLADIRESLSGRGLTLSMVEAEEGHRHYPSECLYVHSCSMPQLSYDDAISALNARVERWGENKTVCGQCGACFSCLRKAGILDSP</sequence>
<evidence type="ECO:0000313" key="2">
    <source>
        <dbReference type="Proteomes" id="UP001497392"/>
    </source>
</evidence>
<proteinExistence type="predicted"/>
<protein>
    <submittedName>
        <fullName evidence="1">G11261 protein</fullName>
    </submittedName>
</protein>
<dbReference type="EMBL" id="CAXHTA020000018">
    <property type="protein sequence ID" value="CAL5228179.1"/>
    <property type="molecule type" value="Genomic_DNA"/>
</dbReference>
<organism evidence="1 2">
    <name type="scientific">Coccomyxa viridis</name>
    <dbReference type="NCBI Taxonomy" id="1274662"/>
    <lineage>
        <taxon>Eukaryota</taxon>
        <taxon>Viridiplantae</taxon>
        <taxon>Chlorophyta</taxon>
        <taxon>core chlorophytes</taxon>
        <taxon>Trebouxiophyceae</taxon>
        <taxon>Trebouxiophyceae incertae sedis</taxon>
        <taxon>Coccomyxaceae</taxon>
        <taxon>Coccomyxa</taxon>
    </lineage>
</organism>
<reference evidence="1 2" key="1">
    <citation type="submission" date="2024-06" db="EMBL/GenBank/DDBJ databases">
        <authorList>
            <person name="Kraege A."/>
            <person name="Thomma B."/>
        </authorList>
    </citation>
    <scope>NUCLEOTIDE SEQUENCE [LARGE SCALE GENOMIC DNA]</scope>
</reference>
<gene>
    <name evidence="1" type="primary">g11261</name>
    <name evidence="1" type="ORF">VP750_LOCUS10085</name>
</gene>
<name>A0ABP1G7H1_9CHLO</name>
<evidence type="ECO:0000313" key="1">
    <source>
        <dbReference type="EMBL" id="CAL5228179.1"/>
    </source>
</evidence>
<keyword evidence="2" id="KW-1185">Reference proteome</keyword>